<evidence type="ECO:0008006" key="4">
    <source>
        <dbReference type="Google" id="ProtNLM"/>
    </source>
</evidence>
<name>A0ABX1IDV3_STRGB</name>
<evidence type="ECO:0000313" key="2">
    <source>
        <dbReference type="EMBL" id="NKQ23840.1"/>
    </source>
</evidence>
<protein>
    <recommendedName>
        <fullName evidence="4">Class E sortase</fullName>
    </recommendedName>
</protein>
<organism evidence="2 3">
    <name type="scientific">Streptomyces galbus</name>
    <dbReference type="NCBI Taxonomy" id="33898"/>
    <lineage>
        <taxon>Bacteria</taxon>
        <taxon>Bacillati</taxon>
        <taxon>Actinomycetota</taxon>
        <taxon>Actinomycetes</taxon>
        <taxon>Kitasatosporales</taxon>
        <taxon>Streptomycetaceae</taxon>
        <taxon>Streptomyces</taxon>
    </lineage>
</organism>
<sequence>MPNPSDVPPGPNGGNVYLPHTAEAPSYEEYADPAAAHGWAGSAYDDTRELPRLAPEPGAGGRAEAFYTAVCGGTVRAGGGGAGGGGGGADFGGMVPMDDKFPPEVPPHWLPY</sequence>
<dbReference type="Proteomes" id="UP000744032">
    <property type="component" value="Unassembled WGS sequence"/>
</dbReference>
<dbReference type="EMBL" id="JAAXMD010000025">
    <property type="protein sequence ID" value="NKQ23840.1"/>
    <property type="molecule type" value="Genomic_DNA"/>
</dbReference>
<reference evidence="2 3" key="1">
    <citation type="submission" date="2020-04" db="EMBL/GenBank/DDBJ databases">
        <title>Genome sequence of Streptomyces galbus strain I339.</title>
        <authorList>
            <person name="Silva E.A.N."/>
            <person name="Merces M."/>
            <person name="Castelo Branco A.P.O.T."/>
            <person name="Vasconcelos P.C."/>
            <person name="Costa N.P."/>
            <person name="Marinho G.C.S."/>
            <person name="Oliveira C.J.B."/>
            <person name="Araujo D."/>
            <person name="Rodrigues Junior V.S."/>
            <person name="Almeida R."/>
            <person name="Silva Filho U.R."/>
            <person name="Andrade A.S.A."/>
            <person name="Cibulski S.P."/>
        </authorList>
    </citation>
    <scope>NUCLEOTIDE SEQUENCE [LARGE SCALE GENOMIC DNA]</scope>
    <source>
        <strain evidence="2 3">I339</strain>
    </source>
</reference>
<gene>
    <name evidence="2" type="ORF">HF200_05005</name>
</gene>
<evidence type="ECO:0000256" key="1">
    <source>
        <dbReference type="SAM" id="MobiDB-lite"/>
    </source>
</evidence>
<keyword evidence="3" id="KW-1185">Reference proteome</keyword>
<accession>A0ABX1IDV3</accession>
<feature type="region of interest" description="Disordered" evidence="1">
    <location>
        <begin position="1"/>
        <end position="23"/>
    </location>
</feature>
<feature type="compositionally biased region" description="Pro residues" evidence="1">
    <location>
        <begin position="1"/>
        <end position="11"/>
    </location>
</feature>
<evidence type="ECO:0000313" key="3">
    <source>
        <dbReference type="Proteomes" id="UP000744032"/>
    </source>
</evidence>
<proteinExistence type="predicted"/>
<comment type="caution">
    <text evidence="2">The sequence shown here is derived from an EMBL/GenBank/DDBJ whole genome shotgun (WGS) entry which is preliminary data.</text>
</comment>
<feature type="non-terminal residue" evidence="2">
    <location>
        <position position="112"/>
    </location>
</feature>